<organism evidence="6 7">
    <name type="scientific">Leucocoprinus leucothites</name>
    <dbReference type="NCBI Taxonomy" id="201217"/>
    <lineage>
        <taxon>Eukaryota</taxon>
        <taxon>Fungi</taxon>
        <taxon>Dikarya</taxon>
        <taxon>Basidiomycota</taxon>
        <taxon>Agaricomycotina</taxon>
        <taxon>Agaricomycetes</taxon>
        <taxon>Agaricomycetidae</taxon>
        <taxon>Agaricales</taxon>
        <taxon>Agaricineae</taxon>
        <taxon>Agaricaceae</taxon>
        <taxon>Leucocoprinus</taxon>
    </lineage>
</organism>
<dbReference type="GO" id="GO:0005506">
    <property type="term" value="F:iron ion binding"/>
    <property type="evidence" value="ECO:0007669"/>
    <property type="project" value="InterPro"/>
</dbReference>
<dbReference type="GO" id="GO:0004497">
    <property type="term" value="F:monooxygenase activity"/>
    <property type="evidence" value="ECO:0007669"/>
    <property type="project" value="InterPro"/>
</dbReference>
<dbReference type="InterPro" id="IPR001128">
    <property type="entry name" value="Cyt_P450"/>
</dbReference>
<evidence type="ECO:0000256" key="5">
    <source>
        <dbReference type="ARBA" id="ARBA00023004"/>
    </source>
</evidence>
<dbReference type="CDD" id="cd11041">
    <property type="entry name" value="CYP503A1-like"/>
    <property type="match status" value="1"/>
</dbReference>
<comment type="caution">
    <text evidence="6">The sequence shown here is derived from an EMBL/GenBank/DDBJ whole genome shotgun (WGS) entry which is preliminary data.</text>
</comment>
<dbReference type="AlphaFoldDB" id="A0A8H5CYN7"/>
<dbReference type="EMBL" id="JAACJO010000016">
    <property type="protein sequence ID" value="KAF5349478.1"/>
    <property type="molecule type" value="Genomic_DNA"/>
</dbReference>
<gene>
    <name evidence="6" type="ORF">D9756_008935</name>
</gene>
<dbReference type="Pfam" id="PF00067">
    <property type="entry name" value="p450"/>
    <property type="match status" value="1"/>
</dbReference>
<dbReference type="GO" id="GO:0020037">
    <property type="term" value="F:heme binding"/>
    <property type="evidence" value="ECO:0007669"/>
    <property type="project" value="InterPro"/>
</dbReference>
<evidence type="ECO:0008006" key="8">
    <source>
        <dbReference type="Google" id="ProtNLM"/>
    </source>
</evidence>
<dbReference type="OrthoDB" id="1844152at2759"/>
<evidence type="ECO:0000313" key="6">
    <source>
        <dbReference type="EMBL" id="KAF5349478.1"/>
    </source>
</evidence>
<evidence type="ECO:0000256" key="3">
    <source>
        <dbReference type="ARBA" id="ARBA00022723"/>
    </source>
</evidence>
<keyword evidence="5" id="KW-0408">Iron</keyword>
<keyword evidence="4" id="KW-0560">Oxidoreductase</keyword>
<evidence type="ECO:0000313" key="7">
    <source>
        <dbReference type="Proteomes" id="UP000559027"/>
    </source>
</evidence>
<dbReference type="PANTHER" id="PTHR46206">
    <property type="entry name" value="CYTOCHROME P450"/>
    <property type="match status" value="1"/>
</dbReference>
<dbReference type="SUPFAM" id="SSF48264">
    <property type="entry name" value="Cytochrome P450"/>
    <property type="match status" value="1"/>
</dbReference>
<evidence type="ECO:0000256" key="1">
    <source>
        <dbReference type="ARBA" id="ARBA00001971"/>
    </source>
</evidence>
<keyword evidence="7" id="KW-1185">Reference proteome</keyword>
<keyword evidence="3" id="KW-0479">Metal-binding</keyword>
<evidence type="ECO:0000256" key="4">
    <source>
        <dbReference type="ARBA" id="ARBA00023002"/>
    </source>
</evidence>
<accession>A0A8H5CYN7</accession>
<protein>
    <recommendedName>
        <fullName evidence="8">Ent-kaurene oxidase</fullName>
    </recommendedName>
</protein>
<sequence>MENALSSSSLILERLGIQVQDLNLTRLSTRFAGIFVLTYGAFKYIEAKRSPLNRIPTVGYSGVISSYLTAVKWITSGCDLVQQGYDRYPNGVFKVATVSKWIVVLTGPKYLDELRKAPDEVLSFQEAVNDQTQIQYTLGKAIADDQYHTATVRSPLTRNLAVRFDDVKDEIAEAFKFYIPISEDWVTVPAYNTIMHIVARTSNRYFTGLPLCRDEGYVALQERFTIDVIIGARIINCFPDFLKPLVGRYLTTVPKSVKRAVDYLGPMVKERLVEADEHGSDWPDRPNDLISWLLETAQGYQRTVHDIVLRILAINFAAIHTSTMSFTQALYDLATQPDYVAEMREEAENVIREYGWTKAAMQHMRKIDSFLKESQRLNSVGSVQMLRKTLKDWTLSDGTVIPTGSFVGVASDPMNREKSAFEDSNTFKGFRFSEMRDGDGELDSIKHQMVALTLDTIVFGHGRHAWSVLPFQPQPDTPTHENTYASSTYSPGRFFAVNELKAIFAYCILHYDVQLEGGSMERPKNIKYEANMAPNMKAKVMFRKRSTS</sequence>
<reference evidence="6 7" key="1">
    <citation type="journal article" date="2020" name="ISME J.">
        <title>Uncovering the hidden diversity of litter-decomposition mechanisms in mushroom-forming fungi.</title>
        <authorList>
            <person name="Floudas D."/>
            <person name="Bentzer J."/>
            <person name="Ahren D."/>
            <person name="Johansson T."/>
            <person name="Persson P."/>
            <person name="Tunlid A."/>
        </authorList>
    </citation>
    <scope>NUCLEOTIDE SEQUENCE [LARGE SCALE GENOMIC DNA]</scope>
    <source>
        <strain evidence="6 7">CBS 146.42</strain>
    </source>
</reference>
<dbReference type="Proteomes" id="UP000559027">
    <property type="component" value="Unassembled WGS sequence"/>
</dbReference>
<comment type="cofactor">
    <cofactor evidence="1">
        <name>heme</name>
        <dbReference type="ChEBI" id="CHEBI:30413"/>
    </cofactor>
</comment>
<comment type="similarity">
    <text evidence="2">Belongs to the cytochrome P450 family.</text>
</comment>
<name>A0A8H5CYN7_9AGAR</name>
<dbReference type="InterPro" id="IPR036396">
    <property type="entry name" value="Cyt_P450_sf"/>
</dbReference>
<dbReference type="Gene3D" id="1.10.630.10">
    <property type="entry name" value="Cytochrome P450"/>
    <property type="match status" value="1"/>
</dbReference>
<evidence type="ECO:0000256" key="2">
    <source>
        <dbReference type="ARBA" id="ARBA00010617"/>
    </source>
</evidence>
<dbReference type="GO" id="GO:0016705">
    <property type="term" value="F:oxidoreductase activity, acting on paired donors, with incorporation or reduction of molecular oxygen"/>
    <property type="evidence" value="ECO:0007669"/>
    <property type="project" value="InterPro"/>
</dbReference>
<proteinExistence type="inferred from homology"/>